<keyword evidence="4" id="KW-1185">Reference proteome</keyword>
<dbReference type="InterPro" id="IPR028098">
    <property type="entry name" value="Glyco_trans_4-like_N"/>
</dbReference>
<organism evidence="3 4">
    <name type="scientific">Rhodobacter maris</name>
    <dbReference type="NCBI Taxonomy" id="446682"/>
    <lineage>
        <taxon>Bacteria</taxon>
        <taxon>Pseudomonadati</taxon>
        <taxon>Pseudomonadota</taxon>
        <taxon>Alphaproteobacteria</taxon>
        <taxon>Rhodobacterales</taxon>
        <taxon>Rhodobacter group</taxon>
        <taxon>Rhodobacter</taxon>
    </lineage>
</organism>
<feature type="domain" description="Glycosyl transferase family 1" evidence="1">
    <location>
        <begin position="185"/>
        <end position="287"/>
    </location>
</feature>
<dbReference type="RefSeq" id="WP_176518690.1">
    <property type="nucleotide sequence ID" value="NZ_OBMT01000022.1"/>
</dbReference>
<dbReference type="GO" id="GO:0016757">
    <property type="term" value="F:glycosyltransferase activity"/>
    <property type="evidence" value="ECO:0007669"/>
    <property type="project" value="InterPro"/>
</dbReference>
<accession>A0A285THP6</accession>
<evidence type="ECO:0000259" key="1">
    <source>
        <dbReference type="Pfam" id="PF00534"/>
    </source>
</evidence>
<dbReference type="AlphaFoldDB" id="A0A285THP6"/>
<evidence type="ECO:0000259" key="2">
    <source>
        <dbReference type="Pfam" id="PF13579"/>
    </source>
</evidence>
<dbReference type="InterPro" id="IPR001296">
    <property type="entry name" value="Glyco_trans_1"/>
</dbReference>
<dbReference type="Proteomes" id="UP000219111">
    <property type="component" value="Unassembled WGS sequence"/>
</dbReference>
<dbReference type="EMBL" id="OBMT01000022">
    <property type="protein sequence ID" value="SOC21258.1"/>
    <property type="molecule type" value="Genomic_DNA"/>
</dbReference>
<dbReference type="Pfam" id="PF13579">
    <property type="entry name" value="Glyco_trans_4_4"/>
    <property type="match status" value="1"/>
</dbReference>
<sequence length="307" mass="33702">MKILLTVNASWNIWSFRRTVVSDLLRAGHGLMVLAPFDDAVAPLRAMGCRVLPLDIDVRGLNPLRDLALLGQFWRQFRRERPDVILSYTIKNNIFGAVAAKWLGIPFVPNVSGLGMVFLSGGTLQRLVEVMYRRAFARPPVVFCQNPDDHDLFVTRGLISPEQARVLPGSGIDLVRLAVTPAADPGRPPRFLLIARLLRDKGVVEFVEAARRVRAVHPDARFQLLGAADAENRSAIDASTLNAWLAEGVVEHLGTTDDVRTSISEANCVVLPSYREGAPRTLIEAAYRRAIADVIRAAGARSGEAAR</sequence>
<feature type="domain" description="Glycosyltransferase subfamily 4-like N-terminal" evidence="2">
    <location>
        <begin position="21"/>
        <end position="168"/>
    </location>
</feature>
<name>A0A285THP6_9RHOB</name>
<evidence type="ECO:0000313" key="3">
    <source>
        <dbReference type="EMBL" id="SOC21258.1"/>
    </source>
</evidence>
<dbReference type="PANTHER" id="PTHR12526">
    <property type="entry name" value="GLYCOSYLTRANSFERASE"/>
    <property type="match status" value="1"/>
</dbReference>
<evidence type="ECO:0000313" key="4">
    <source>
        <dbReference type="Proteomes" id="UP000219111"/>
    </source>
</evidence>
<dbReference type="SUPFAM" id="SSF53756">
    <property type="entry name" value="UDP-Glycosyltransferase/glycogen phosphorylase"/>
    <property type="match status" value="1"/>
</dbReference>
<gene>
    <name evidence="3" type="ORF">SAMN05877831_12211</name>
</gene>
<protein>
    <submittedName>
        <fullName evidence="3">Glycosyltransferase involved in cell wall bisynthesis</fullName>
    </submittedName>
</protein>
<dbReference type="CDD" id="cd03808">
    <property type="entry name" value="GT4_CapM-like"/>
    <property type="match status" value="1"/>
</dbReference>
<keyword evidence="3" id="KW-0808">Transferase</keyword>
<dbReference type="Gene3D" id="3.40.50.2000">
    <property type="entry name" value="Glycogen Phosphorylase B"/>
    <property type="match status" value="2"/>
</dbReference>
<reference evidence="4" key="1">
    <citation type="submission" date="2017-08" db="EMBL/GenBank/DDBJ databases">
        <authorList>
            <person name="Varghese N."/>
            <person name="Submissions S."/>
        </authorList>
    </citation>
    <scope>NUCLEOTIDE SEQUENCE [LARGE SCALE GENOMIC DNA]</scope>
    <source>
        <strain evidence="4">JA276</strain>
    </source>
</reference>
<dbReference type="PANTHER" id="PTHR12526:SF638">
    <property type="entry name" value="SPORE COAT PROTEIN SA"/>
    <property type="match status" value="1"/>
</dbReference>
<proteinExistence type="predicted"/>
<dbReference type="Pfam" id="PF00534">
    <property type="entry name" value="Glycos_transf_1"/>
    <property type="match status" value="1"/>
</dbReference>